<evidence type="ECO:0000313" key="3">
    <source>
        <dbReference type="Proteomes" id="UP001342631"/>
    </source>
</evidence>
<dbReference type="Proteomes" id="UP001342631">
    <property type="component" value="Unassembled WGS sequence"/>
</dbReference>
<sequence length="675" mass="74571">MATEDRNEFAPRPLRPIPRASEKARDAFATAVRDKGIPWSPDQIHAVSRVLVDPKMASHALRFPLEKRIPTGRVRFIRVEVFTPAISVSPVNPRENETRVYAVGVRGGRTLPRHLEADSGKKDRSASLVVRGDSRLHVAEILKRSVEFLRREQPELREKIAMDGILDPIMLVVADFEHEDGTSPVAGAIAIDGSSRLAVASELTRFDPVDSVYRWPQDQRAFHSLVGQIVRIQSVGKSEPDEKLEKAHRVLTCQADIIIEAVSLDGQTPLPMLEACRALMSNRHVEKPLDWPDGGQRDQLADAVLTELREAGLDPSMAAYLAGTLPLSSFPTTYSPHLDVRAHHIRKIIFSSTNHKAVLTGIRTVVSRPRLKKDDKSEIATELMLRALRVGLDAATKLHARRASMARTLMDEELWPSGDAVGSRAPEALRAAALAELKSGNITLGEDRKELGFLGGYWLVSLDALRRDNRQEILSKDGKTVETIDARSGAQVVKQMLTTEEGIHQLYQAIVDGRAGRDHVQAVNMSGQLSLDKTGALVEVKDEQLRNRFRPQVISKDNLPIRKMVTPADQLAAAAEGMLVAARDLRDRRDRAKTIVDADRVPLVLNEGLDAFMADKIEDILREVAKDVATWGGLFKVAEEKRRLLRNLARDDSGASEAATVLPEIDLIEGASNDA</sequence>
<dbReference type="RefSeq" id="WP_338279956.1">
    <property type="nucleotide sequence ID" value="NZ_BTTX01000005.1"/>
</dbReference>
<dbReference type="EMBL" id="BTTX01000005">
    <property type="protein sequence ID" value="GMU09073.1"/>
    <property type="molecule type" value="Genomic_DNA"/>
</dbReference>
<gene>
    <name evidence="2" type="ORF">ASNO1_53260</name>
</gene>
<accession>A0ABQ6R0S4</accession>
<evidence type="ECO:0000256" key="1">
    <source>
        <dbReference type="SAM" id="MobiDB-lite"/>
    </source>
</evidence>
<evidence type="ECO:0000313" key="2">
    <source>
        <dbReference type="EMBL" id="GMU09073.1"/>
    </source>
</evidence>
<comment type="caution">
    <text evidence="2">The sequence shown here is derived from an EMBL/GenBank/DDBJ whole genome shotgun (WGS) entry which is preliminary data.</text>
</comment>
<reference evidence="2 3" key="1">
    <citation type="journal article" date="2024" name="Arch. Microbiol.">
        <title>Corallococcus caeni sp. nov., a novel myxobacterium isolated from activated sludge.</title>
        <authorList>
            <person name="Tomita S."/>
            <person name="Nakai R."/>
            <person name="Kuroda K."/>
            <person name="Kurashita H."/>
            <person name="Hatamoto M."/>
            <person name="Yamaguchi T."/>
            <person name="Narihiro T."/>
        </authorList>
    </citation>
    <scope>NUCLEOTIDE SEQUENCE [LARGE SCALE GENOMIC DNA]</scope>
    <source>
        <strain evidence="2 3">NO1</strain>
    </source>
</reference>
<keyword evidence="3" id="KW-1185">Reference proteome</keyword>
<feature type="region of interest" description="Disordered" evidence="1">
    <location>
        <begin position="1"/>
        <end position="22"/>
    </location>
</feature>
<name>A0ABQ6R0S4_9BACT</name>
<organism evidence="2 3">
    <name type="scientific">Corallococcus caeni</name>
    <dbReference type="NCBI Taxonomy" id="3082388"/>
    <lineage>
        <taxon>Bacteria</taxon>
        <taxon>Pseudomonadati</taxon>
        <taxon>Myxococcota</taxon>
        <taxon>Myxococcia</taxon>
        <taxon>Myxococcales</taxon>
        <taxon>Cystobacterineae</taxon>
        <taxon>Myxococcaceae</taxon>
        <taxon>Corallococcus</taxon>
    </lineage>
</organism>
<protein>
    <submittedName>
        <fullName evidence="2">Uncharacterized protein</fullName>
    </submittedName>
</protein>
<proteinExistence type="predicted"/>